<reference evidence="1" key="1">
    <citation type="submission" date="2011-04" db="EMBL/GenBank/DDBJ databases">
        <title>Evolution of plant cell wall degrading machinery underlies the functional diversity of forest fungi.</title>
        <authorList>
            <consortium name="US DOE Joint Genome Institute (JGI-PGF)"/>
            <person name="Eastwood D.C."/>
            <person name="Floudas D."/>
            <person name="Binder M."/>
            <person name="Majcherczyk A."/>
            <person name="Schneider P."/>
            <person name="Aerts A."/>
            <person name="Asiegbu F.O."/>
            <person name="Baker S.E."/>
            <person name="Barry K."/>
            <person name="Bendiksby M."/>
            <person name="Blumentritt M."/>
            <person name="Coutinho P.M."/>
            <person name="Cullen D."/>
            <person name="Cullen D."/>
            <person name="Gathman A."/>
            <person name="Goodell B."/>
            <person name="Henrissat B."/>
            <person name="Ihrmark K."/>
            <person name="Kauserud H."/>
            <person name="Kohler A."/>
            <person name="LaButti K."/>
            <person name="Lapidus A."/>
            <person name="Lavin J.L."/>
            <person name="Lee Y.-H."/>
            <person name="Lindquist E."/>
            <person name="Lilly W."/>
            <person name="Lucas S."/>
            <person name="Morin E."/>
            <person name="Murat C."/>
            <person name="Oguiza J.A."/>
            <person name="Park J."/>
            <person name="Pisabarro A.G."/>
            <person name="Riley R."/>
            <person name="Rosling A."/>
            <person name="Salamov A."/>
            <person name="Schmidt O."/>
            <person name="Schmutz J."/>
            <person name="Skrede I."/>
            <person name="Stenlid J."/>
            <person name="Wiebenga A."/>
            <person name="Xie X."/>
            <person name="Kues U."/>
            <person name="Hibbett D.S."/>
            <person name="Hoffmeister D."/>
            <person name="Hogberg N."/>
            <person name="Martin F."/>
            <person name="Grigoriev I.V."/>
            <person name="Watkinson S.C."/>
        </authorList>
    </citation>
    <scope>NUCLEOTIDE SEQUENCE</scope>
    <source>
        <strain evidence="1">S7.9</strain>
    </source>
</reference>
<proteinExistence type="predicted"/>
<organism>
    <name type="scientific">Serpula lacrymans var. lacrymans (strain S7.9)</name>
    <name type="common">Dry rot fungus</name>
    <dbReference type="NCBI Taxonomy" id="578457"/>
    <lineage>
        <taxon>Eukaryota</taxon>
        <taxon>Fungi</taxon>
        <taxon>Dikarya</taxon>
        <taxon>Basidiomycota</taxon>
        <taxon>Agaricomycotina</taxon>
        <taxon>Agaricomycetes</taxon>
        <taxon>Agaricomycetidae</taxon>
        <taxon>Boletales</taxon>
        <taxon>Coniophorineae</taxon>
        <taxon>Serpulaceae</taxon>
        <taxon>Serpula</taxon>
    </lineage>
</organism>
<sequence length="212" mass="24721">MKSEKPGNNSIEKHAKECEKWSESVREACRHELKNARTAHKNGIRMWLIEQGWEPEMAYFDWDFIARLRIIREPRWLIPRSELPPLKSMLKLRDIHIEKTVFSNRHRTLIEAYKRYLKKPKQPGTETRLNNFMPHFADVSAFQPFDAIIRSRFNKVITAKHFTPAFAELPTLISTWRQRIEAELVECYLPPLSSSVTGEAATDAPSPATCMS</sequence>
<dbReference type="Proteomes" id="UP000008064">
    <property type="component" value="Unassembled WGS sequence"/>
</dbReference>
<dbReference type="EMBL" id="GL945435">
    <property type="protein sequence ID" value="EGO23659.1"/>
    <property type="molecule type" value="Genomic_DNA"/>
</dbReference>
<dbReference type="GeneID" id="18815123"/>
<name>F8NYI8_SERL9</name>
<dbReference type="KEGG" id="sla:SERLADRAFT_438968"/>
<dbReference type="OrthoDB" id="2322499at2759"/>
<gene>
    <name evidence="1" type="ORF">SERLADRAFT_438968</name>
</gene>
<dbReference type="AlphaFoldDB" id="F8NYI8"/>
<evidence type="ECO:0000313" key="1">
    <source>
        <dbReference type="EMBL" id="EGO23659.1"/>
    </source>
</evidence>
<protein>
    <submittedName>
        <fullName evidence="1">Uncharacterized protein</fullName>
    </submittedName>
</protein>
<dbReference type="RefSeq" id="XP_007319421.1">
    <property type="nucleotide sequence ID" value="XM_007319359.1"/>
</dbReference>
<accession>F8NYI8</accession>
<dbReference type="HOGENOM" id="CLU_1300340_0_0_1"/>